<organism evidence="7 8">
    <name type="scientific">Glonium stellatum</name>
    <dbReference type="NCBI Taxonomy" id="574774"/>
    <lineage>
        <taxon>Eukaryota</taxon>
        <taxon>Fungi</taxon>
        <taxon>Dikarya</taxon>
        <taxon>Ascomycota</taxon>
        <taxon>Pezizomycotina</taxon>
        <taxon>Dothideomycetes</taxon>
        <taxon>Pleosporomycetidae</taxon>
        <taxon>Gloniales</taxon>
        <taxon>Gloniaceae</taxon>
        <taxon>Glonium</taxon>
    </lineage>
</organism>
<dbReference type="GO" id="GO:0042910">
    <property type="term" value="F:xenobiotic transmembrane transporter activity"/>
    <property type="evidence" value="ECO:0007669"/>
    <property type="project" value="InterPro"/>
</dbReference>
<feature type="transmembrane region" description="Helical" evidence="6">
    <location>
        <begin position="245"/>
        <end position="263"/>
    </location>
</feature>
<feature type="transmembrane region" description="Helical" evidence="6">
    <location>
        <begin position="106"/>
        <end position="128"/>
    </location>
</feature>
<evidence type="ECO:0000256" key="4">
    <source>
        <dbReference type="ARBA" id="ARBA00022989"/>
    </source>
</evidence>
<proteinExistence type="inferred from homology"/>
<protein>
    <submittedName>
        <fullName evidence="7">MATE efflux family protein</fullName>
    </submittedName>
</protein>
<dbReference type="EMBL" id="KV749113">
    <property type="protein sequence ID" value="OCL11117.1"/>
    <property type="molecule type" value="Genomic_DNA"/>
</dbReference>
<dbReference type="CDD" id="cd13132">
    <property type="entry name" value="MATE_eukaryotic"/>
    <property type="match status" value="1"/>
</dbReference>
<dbReference type="OrthoDB" id="2126698at2759"/>
<feature type="transmembrane region" description="Helical" evidence="6">
    <location>
        <begin position="32"/>
        <end position="53"/>
    </location>
</feature>
<evidence type="ECO:0000256" key="5">
    <source>
        <dbReference type="ARBA" id="ARBA00023136"/>
    </source>
</evidence>
<feature type="transmembrane region" description="Helical" evidence="6">
    <location>
        <begin position="198"/>
        <end position="224"/>
    </location>
</feature>
<dbReference type="InterPro" id="IPR045069">
    <property type="entry name" value="MATE_euk"/>
</dbReference>
<dbReference type="GO" id="GO:1990961">
    <property type="term" value="P:xenobiotic detoxification by transmembrane export across the plasma membrane"/>
    <property type="evidence" value="ECO:0007669"/>
    <property type="project" value="InterPro"/>
</dbReference>
<keyword evidence="8" id="KW-1185">Reference proteome</keyword>
<evidence type="ECO:0000313" key="7">
    <source>
        <dbReference type="EMBL" id="OCL11117.1"/>
    </source>
</evidence>
<dbReference type="GO" id="GO:0015297">
    <property type="term" value="F:antiporter activity"/>
    <property type="evidence" value="ECO:0007669"/>
    <property type="project" value="InterPro"/>
</dbReference>
<comment type="subcellular location">
    <subcellularLocation>
        <location evidence="1">Membrane</location>
        <topology evidence="1">Multi-pass membrane protein</topology>
    </subcellularLocation>
</comment>
<name>A0A8E2JVX1_9PEZI</name>
<dbReference type="PANTHER" id="PTHR11206">
    <property type="entry name" value="MULTIDRUG RESISTANCE PROTEIN"/>
    <property type="match status" value="1"/>
</dbReference>
<comment type="similarity">
    <text evidence="2">Belongs to the multi antimicrobial extrusion (MATE) (TC 2.A.66.1) family.</text>
</comment>
<dbReference type="NCBIfam" id="TIGR00797">
    <property type="entry name" value="matE"/>
    <property type="match status" value="1"/>
</dbReference>
<dbReference type="Pfam" id="PF01554">
    <property type="entry name" value="MatE"/>
    <property type="match status" value="2"/>
</dbReference>
<dbReference type="Proteomes" id="UP000250140">
    <property type="component" value="Unassembled WGS sequence"/>
</dbReference>
<reference evidence="7 8" key="1">
    <citation type="journal article" date="2016" name="Nat. Commun.">
        <title>Ectomycorrhizal ecology is imprinted in the genome of the dominant symbiotic fungus Cenococcum geophilum.</title>
        <authorList>
            <consortium name="DOE Joint Genome Institute"/>
            <person name="Peter M."/>
            <person name="Kohler A."/>
            <person name="Ohm R.A."/>
            <person name="Kuo A."/>
            <person name="Krutzmann J."/>
            <person name="Morin E."/>
            <person name="Arend M."/>
            <person name="Barry K.W."/>
            <person name="Binder M."/>
            <person name="Choi C."/>
            <person name="Clum A."/>
            <person name="Copeland A."/>
            <person name="Grisel N."/>
            <person name="Haridas S."/>
            <person name="Kipfer T."/>
            <person name="LaButti K."/>
            <person name="Lindquist E."/>
            <person name="Lipzen A."/>
            <person name="Maire R."/>
            <person name="Meier B."/>
            <person name="Mihaltcheva S."/>
            <person name="Molinier V."/>
            <person name="Murat C."/>
            <person name="Poggeler S."/>
            <person name="Quandt C.A."/>
            <person name="Sperisen C."/>
            <person name="Tritt A."/>
            <person name="Tisserant E."/>
            <person name="Crous P.W."/>
            <person name="Henrissat B."/>
            <person name="Nehls U."/>
            <person name="Egli S."/>
            <person name="Spatafora J.W."/>
            <person name="Grigoriev I.V."/>
            <person name="Martin F.M."/>
        </authorList>
    </citation>
    <scope>NUCLEOTIDE SEQUENCE [LARGE SCALE GENOMIC DNA]</scope>
    <source>
        <strain evidence="7 8">CBS 207.34</strain>
    </source>
</reference>
<keyword evidence="4 6" id="KW-1133">Transmembrane helix</keyword>
<evidence type="ECO:0000256" key="6">
    <source>
        <dbReference type="SAM" id="Phobius"/>
    </source>
</evidence>
<feature type="transmembrane region" description="Helical" evidence="6">
    <location>
        <begin position="425"/>
        <end position="448"/>
    </location>
</feature>
<evidence type="ECO:0000256" key="1">
    <source>
        <dbReference type="ARBA" id="ARBA00004141"/>
    </source>
</evidence>
<feature type="transmembrane region" description="Helical" evidence="6">
    <location>
        <begin position="73"/>
        <end position="94"/>
    </location>
</feature>
<feature type="transmembrane region" description="Helical" evidence="6">
    <location>
        <begin position="170"/>
        <end position="192"/>
    </location>
</feature>
<dbReference type="AlphaFoldDB" id="A0A8E2JVX1"/>
<dbReference type="GO" id="GO:0016020">
    <property type="term" value="C:membrane"/>
    <property type="evidence" value="ECO:0007669"/>
    <property type="project" value="UniProtKB-SubCell"/>
</dbReference>
<evidence type="ECO:0000256" key="3">
    <source>
        <dbReference type="ARBA" id="ARBA00022692"/>
    </source>
</evidence>
<feature type="transmembrane region" description="Helical" evidence="6">
    <location>
        <begin position="397"/>
        <end position="419"/>
    </location>
</feature>
<evidence type="ECO:0000256" key="2">
    <source>
        <dbReference type="ARBA" id="ARBA00010199"/>
    </source>
</evidence>
<feature type="transmembrane region" description="Helical" evidence="6">
    <location>
        <begin position="140"/>
        <end position="158"/>
    </location>
</feature>
<feature type="transmembrane region" description="Helical" evidence="6">
    <location>
        <begin position="283"/>
        <end position="303"/>
    </location>
</feature>
<sequence>MSGNYQLIILTDQSESSWRHESGILARNSWPLILAFLLQYSLPVASVFTVGHLGKTELGAVSLASMTANITGYAVYQGLATALDTLCAQAYGSGHKTLVGMHFQRMVCLLWVATVPVGLVWFSSPWILGAIVPEKETARMAGLYLRILLLGAPGWSAFEAGKRFVQAQGIFTAHLCILLVLAPLNGFLHWLFVWHFGWGFVGAPIAVVVTNNLLPLLLISYVRFVDGIQCWGGLTKKPFENWGPMVRLAIPGLFMVEAEWLVFEILTLSSSFLGLEVLAAQSIVMTLATLASQVPISLSIAASTRVANLIGAELAPQARLAAKVALGGAVCVGTFNTTVFASLKNYIPRLFTNDDEVARIVSDLLPLCAMFQLLDALATACNALLRGIGRQEVGGFAALGCFYIIGLPISYALTFIVHWGLLGLWAGPSLALGLVAAIEVCFLFTTSWDQAVEEAKTRIPLLHEEP</sequence>
<gene>
    <name evidence="7" type="ORF">AOQ84DRAFT_396444</name>
</gene>
<dbReference type="InterPro" id="IPR002528">
    <property type="entry name" value="MATE_fam"/>
</dbReference>
<evidence type="ECO:0000313" key="8">
    <source>
        <dbReference type="Proteomes" id="UP000250140"/>
    </source>
</evidence>
<keyword evidence="5 6" id="KW-0472">Membrane</keyword>
<keyword evidence="3 6" id="KW-0812">Transmembrane</keyword>
<accession>A0A8E2JVX1</accession>